<protein>
    <submittedName>
        <fullName evidence="1">Abortive infection protein, AbiV family</fullName>
    </submittedName>
</protein>
<dbReference type="InterPro" id="IPR030987">
    <property type="entry name" value="AbiV"/>
</dbReference>
<dbReference type="AlphaFoldDB" id="A0A8X8LEI6"/>
<accession>A0A8X8LEI6</accession>
<comment type="caution">
    <text evidence="1">The sequence shown here is derived from an EMBL/GenBank/DDBJ whole genome shotgun (WGS) entry which is preliminary data.</text>
</comment>
<dbReference type="EMBL" id="FNNO01000008">
    <property type="protein sequence ID" value="SDX00193.1"/>
    <property type="molecule type" value="Genomic_DNA"/>
</dbReference>
<evidence type="ECO:0000313" key="1">
    <source>
        <dbReference type="EMBL" id="SDX00193.1"/>
    </source>
</evidence>
<name>A0A8X8LEI6_9BACT</name>
<gene>
    <name evidence="1" type="ORF">SAMN05444410_1086</name>
</gene>
<sequence length="224" mass="26195">MKPMITFANLTAVECGVVYYHVRNNAATHLRVARLLEKHEEYANAIAHLILGSEEFIKAVVLLLESKGFSLRAMKKYNKLFYNHSARHIIISDFYSIWMAVRTLFDIPSKKQGESSPSHWMNVFSGVAKGFLESLDNHSWWKAADDHKQHCFYVDYENKVLLPSVFSKQHYLEAKKHVDRFLFDLRTIVVVLLRADEQQLNEYKRILWSDDIPDILNQAIPKWL</sequence>
<organism evidence="1 2">
    <name type="scientific">Hydrobacter penzbergensis</name>
    <dbReference type="NCBI Taxonomy" id="1235997"/>
    <lineage>
        <taxon>Bacteria</taxon>
        <taxon>Pseudomonadati</taxon>
        <taxon>Bacteroidota</taxon>
        <taxon>Chitinophagia</taxon>
        <taxon>Chitinophagales</taxon>
        <taxon>Chitinophagaceae</taxon>
        <taxon>Hydrobacter</taxon>
    </lineage>
</organism>
<dbReference type="Pfam" id="PF18728">
    <property type="entry name" value="HEPN_AbiV"/>
    <property type="match status" value="1"/>
</dbReference>
<proteinExistence type="predicted"/>
<dbReference type="RefSeq" id="WP_092723842.1">
    <property type="nucleotide sequence ID" value="NZ_FNNO01000008.1"/>
</dbReference>
<dbReference type="NCBIfam" id="TIGR04498">
    <property type="entry name" value="AbiV_defense"/>
    <property type="match status" value="1"/>
</dbReference>
<reference evidence="1 2" key="1">
    <citation type="submission" date="2016-10" db="EMBL/GenBank/DDBJ databases">
        <authorList>
            <person name="Varghese N."/>
            <person name="Submissions S."/>
        </authorList>
    </citation>
    <scope>NUCLEOTIDE SEQUENCE [LARGE SCALE GENOMIC DNA]</scope>
    <source>
        <strain evidence="1 2">DSM 25353</strain>
    </source>
</reference>
<evidence type="ECO:0000313" key="2">
    <source>
        <dbReference type="Proteomes" id="UP000198711"/>
    </source>
</evidence>
<dbReference type="Proteomes" id="UP000198711">
    <property type="component" value="Unassembled WGS sequence"/>
</dbReference>
<keyword evidence="2" id="KW-1185">Reference proteome</keyword>